<feature type="compositionally biased region" description="Basic and acidic residues" evidence="1">
    <location>
        <begin position="1"/>
        <end position="25"/>
    </location>
</feature>
<organism evidence="2 3">
    <name type="scientific">Lithospermum erythrorhizon</name>
    <name type="common">Purple gromwell</name>
    <name type="synonym">Lithospermum officinale var. erythrorhizon</name>
    <dbReference type="NCBI Taxonomy" id="34254"/>
    <lineage>
        <taxon>Eukaryota</taxon>
        <taxon>Viridiplantae</taxon>
        <taxon>Streptophyta</taxon>
        <taxon>Embryophyta</taxon>
        <taxon>Tracheophyta</taxon>
        <taxon>Spermatophyta</taxon>
        <taxon>Magnoliopsida</taxon>
        <taxon>eudicotyledons</taxon>
        <taxon>Gunneridae</taxon>
        <taxon>Pentapetalae</taxon>
        <taxon>asterids</taxon>
        <taxon>lamiids</taxon>
        <taxon>Boraginales</taxon>
        <taxon>Boraginaceae</taxon>
        <taxon>Boraginoideae</taxon>
        <taxon>Lithospermeae</taxon>
        <taxon>Lithospermum</taxon>
    </lineage>
</organism>
<feature type="region of interest" description="Disordered" evidence="1">
    <location>
        <begin position="1"/>
        <end position="102"/>
    </location>
</feature>
<evidence type="ECO:0000256" key="1">
    <source>
        <dbReference type="SAM" id="MobiDB-lite"/>
    </source>
</evidence>
<protein>
    <submittedName>
        <fullName evidence="2">Uncharacterized protein</fullName>
    </submittedName>
</protein>
<proteinExistence type="predicted"/>
<comment type="caution">
    <text evidence="2">The sequence shown here is derived from an EMBL/GenBank/DDBJ whole genome shotgun (WGS) entry which is preliminary data.</text>
</comment>
<reference evidence="2 3" key="1">
    <citation type="submission" date="2024-01" db="EMBL/GenBank/DDBJ databases">
        <title>The complete chloroplast genome sequence of Lithospermum erythrorhizon: insights into the phylogenetic relationship among Boraginaceae species and the maternal lineages of purple gromwells.</title>
        <authorList>
            <person name="Okada T."/>
            <person name="Watanabe K."/>
        </authorList>
    </citation>
    <scope>NUCLEOTIDE SEQUENCE [LARGE SCALE GENOMIC DNA]</scope>
</reference>
<accession>A0AAV3NZ12</accession>
<keyword evidence="3" id="KW-1185">Reference proteome</keyword>
<evidence type="ECO:0000313" key="3">
    <source>
        <dbReference type="Proteomes" id="UP001454036"/>
    </source>
</evidence>
<evidence type="ECO:0000313" key="2">
    <source>
        <dbReference type="EMBL" id="GAA0143676.1"/>
    </source>
</evidence>
<dbReference type="Proteomes" id="UP001454036">
    <property type="component" value="Unassembled WGS sequence"/>
</dbReference>
<sequence>MNKPEPKAEPETDSEHESKPVEATKKGGKTTATKSPKAKAKSEPEAEAEPVVTKKKKGKATTKSPKTNSEADSEPVAATKKKGKSPRTQAEAEGSKQGIIIKHFKQCNSPKQQLQHTQQAI</sequence>
<dbReference type="AlphaFoldDB" id="A0AAV3NZ12"/>
<dbReference type="EMBL" id="BAABME010000545">
    <property type="protein sequence ID" value="GAA0143676.1"/>
    <property type="molecule type" value="Genomic_DNA"/>
</dbReference>
<gene>
    <name evidence="2" type="ORF">LIER_04302</name>
</gene>
<name>A0AAV3NZ12_LITER</name>